<proteinExistence type="predicted"/>
<keyword evidence="3" id="KW-1185">Reference proteome</keyword>
<feature type="compositionally biased region" description="Polar residues" evidence="1">
    <location>
        <begin position="244"/>
        <end position="261"/>
    </location>
</feature>
<reference evidence="2 3" key="1">
    <citation type="journal article" date="2024" name="Nat. Commun.">
        <title>Phylogenomics reveals the evolutionary origins of lichenization in chlorophyte algae.</title>
        <authorList>
            <person name="Puginier C."/>
            <person name="Libourel C."/>
            <person name="Otte J."/>
            <person name="Skaloud P."/>
            <person name="Haon M."/>
            <person name="Grisel S."/>
            <person name="Petersen M."/>
            <person name="Berrin J.G."/>
            <person name="Delaux P.M."/>
            <person name="Dal Grande F."/>
            <person name="Keller J."/>
        </authorList>
    </citation>
    <scope>NUCLEOTIDE SEQUENCE [LARGE SCALE GENOMIC DNA]</scope>
    <source>
        <strain evidence="2 3">SAG 2036</strain>
    </source>
</reference>
<comment type="caution">
    <text evidence="2">The sequence shown here is derived from an EMBL/GenBank/DDBJ whole genome shotgun (WGS) entry which is preliminary data.</text>
</comment>
<dbReference type="Proteomes" id="UP001465755">
    <property type="component" value="Unassembled WGS sequence"/>
</dbReference>
<evidence type="ECO:0000256" key="1">
    <source>
        <dbReference type="SAM" id="MobiDB-lite"/>
    </source>
</evidence>
<feature type="region of interest" description="Disordered" evidence="1">
    <location>
        <begin position="218"/>
        <end position="261"/>
    </location>
</feature>
<name>A0AAW1NVM2_9CHLO</name>
<sequence>MANAKKRRATRTASLAEVREVAQERSAELSAAQATVTPATGHMDANTKLDLILSRLGDIDGRVTGFTDLLATVKQQVMSLVEAERVERVKEIGELKGQVEALTRNQRAQNLVLRGLPESDTQSPLQQARALLESVLPGFQASSLDTAMRLGKRGASTSRLLLLRFATRSARAEALQASRALRAQSIYFDTDLTPNQQAIRREMKPTWDALKAEPASLLEGRGPQVLRGRPGQDSSVPSPAISKLLSTATQPCASLSSLSAP</sequence>
<evidence type="ECO:0000313" key="2">
    <source>
        <dbReference type="EMBL" id="KAK9796295.1"/>
    </source>
</evidence>
<accession>A0AAW1NVM2</accession>
<gene>
    <name evidence="2" type="ORF">WJX73_007436</name>
</gene>
<evidence type="ECO:0000313" key="3">
    <source>
        <dbReference type="Proteomes" id="UP001465755"/>
    </source>
</evidence>
<dbReference type="AlphaFoldDB" id="A0AAW1NVM2"/>
<organism evidence="2 3">
    <name type="scientific">Symbiochloris irregularis</name>
    <dbReference type="NCBI Taxonomy" id="706552"/>
    <lineage>
        <taxon>Eukaryota</taxon>
        <taxon>Viridiplantae</taxon>
        <taxon>Chlorophyta</taxon>
        <taxon>core chlorophytes</taxon>
        <taxon>Trebouxiophyceae</taxon>
        <taxon>Trebouxiales</taxon>
        <taxon>Trebouxiaceae</taxon>
        <taxon>Symbiochloris</taxon>
    </lineage>
</organism>
<protein>
    <submittedName>
        <fullName evidence="2">Uncharacterized protein</fullName>
    </submittedName>
</protein>
<dbReference type="EMBL" id="JALJOQ010000117">
    <property type="protein sequence ID" value="KAK9796295.1"/>
    <property type="molecule type" value="Genomic_DNA"/>
</dbReference>